<name>A0A7J6XR95_TRYCR</name>
<dbReference type="InterPro" id="IPR011040">
    <property type="entry name" value="Sialidase"/>
</dbReference>
<dbReference type="Pfam" id="PF13859">
    <property type="entry name" value="BNR_3"/>
    <property type="match status" value="1"/>
</dbReference>
<dbReference type="SUPFAM" id="SSF50939">
    <property type="entry name" value="Sialidases"/>
    <property type="match status" value="1"/>
</dbReference>
<dbReference type="Gene3D" id="2.120.10.10">
    <property type="match status" value="1"/>
</dbReference>
<gene>
    <name evidence="3" type="ORF">ECC02_010185</name>
</gene>
<dbReference type="EMBL" id="JABDHM010000161">
    <property type="protein sequence ID" value="KAF5217002.1"/>
    <property type="molecule type" value="Genomic_DNA"/>
</dbReference>
<sequence length="237" mass="25536">MLSRVAAVKAPRTHNRRRLTGSSGRRREGGESEPQRPSMSRSVFYSAVLLLVVMMCCNTGGAAEAPGQSSEPNYKWKNIKNEGGVTVESLGVPGLLKVGSDVFAVAEAQCKKSDVIFTGIASQIITKDNADKPMEVLNGVKDKTQVLEEDGSEDPKKRVDVSRPTAVVNGSDIYMLVGKYCREDAATCKATSEKFKSGLLLVKGHVGGETGNNQIHWKETDGLPRILLATNTNPWSG</sequence>
<dbReference type="VEuPathDB" id="TriTrypDB:ECC02_010185"/>
<dbReference type="AlphaFoldDB" id="A0A7J6XR95"/>
<evidence type="ECO:0000259" key="2">
    <source>
        <dbReference type="Pfam" id="PF13859"/>
    </source>
</evidence>
<proteinExistence type="predicted"/>
<feature type="domain" description="Sialidase" evidence="2">
    <location>
        <begin position="92"/>
        <end position="228"/>
    </location>
</feature>
<evidence type="ECO:0000313" key="3">
    <source>
        <dbReference type="EMBL" id="KAF5217002.1"/>
    </source>
</evidence>
<protein>
    <recommendedName>
        <fullName evidence="2">Sialidase domain-containing protein</fullName>
    </recommendedName>
</protein>
<dbReference type="InterPro" id="IPR036278">
    <property type="entry name" value="Sialidase_sf"/>
</dbReference>
<dbReference type="Proteomes" id="UP000583944">
    <property type="component" value="Unassembled WGS sequence"/>
</dbReference>
<evidence type="ECO:0000313" key="4">
    <source>
        <dbReference type="Proteomes" id="UP000583944"/>
    </source>
</evidence>
<feature type="compositionally biased region" description="Basic and acidic residues" evidence="1">
    <location>
        <begin position="25"/>
        <end position="34"/>
    </location>
</feature>
<feature type="region of interest" description="Disordered" evidence="1">
    <location>
        <begin position="1"/>
        <end position="38"/>
    </location>
</feature>
<reference evidence="3 4" key="1">
    <citation type="journal article" date="2019" name="Genome Biol. Evol.">
        <title>Nanopore Sequencing Significantly Improves Genome Assembly of the Protozoan Parasite Trypanosoma cruzi.</title>
        <authorList>
            <person name="Diaz-Viraque F."/>
            <person name="Pita S."/>
            <person name="Greif G."/>
            <person name="de Souza R.C.M."/>
            <person name="Iraola G."/>
            <person name="Robello C."/>
        </authorList>
    </citation>
    <scope>NUCLEOTIDE SEQUENCE [LARGE SCALE GENOMIC DNA]</scope>
    <source>
        <strain evidence="3 4">Berenice</strain>
    </source>
</reference>
<accession>A0A7J6XR95</accession>
<evidence type="ECO:0000256" key="1">
    <source>
        <dbReference type="SAM" id="MobiDB-lite"/>
    </source>
</evidence>
<organism evidence="3 4">
    <name type="scientific">Trypanosoma cruzi</name>
    <dbReference type="NCBI Taxonomy" id="5693"/>
    <lineage>
        <taxon>Eukaryota</taxon>
        <taxon>Discoba</taxon>
        <taxon>Euglenozoa</taxon>
        <taxon>Kinetoplastea</taxon>
        <taxon>Metakinetoplastina</taxon>
        <taxon>Trypanosomatida</taxon>
        <taxon>Trypanosomatidae</taxon>
        <taxon>Trypanosoma</taxon>
        <taxon>Schizotrypanum</taxon>
    </lineage>
</organism>
<comment type="caution">
    <text evidence="3">The sequence shown here is derived from an EMBL/GenBank/DDBJ whole genome shotgun (WGS) entry which is preliminary data.</text>
</comment>